<evidence type="ECO:0000256" key="6">
    <source>
        <dbReference type="ARBA" id="ARBA00022705"/>
    </source>
</evidence>
<protein>
    <recommendedName>
        <fullName evidence="11">DNA primase small subunit PriS</fullName>
        <ecNumber evidence="11">2.7.7.-</ecNumber>
    </recommendedName>
</protein>
<comment type="function">
    <text evidence="13">RNA polymerase that catalyzes the synthesis of short RNA molecules used as primers for DNA polymerase during DNA replication.</text>
</comment>
<sequence>MHEKDAKFLEESFKKYYFEHFDLIRTPPNPQMREFGYQKFNSGMNRHISLKSDKELHLMLMTNIPSDVYCSNARYSFPNLPMAEKDWQGADLIFDIDAKDLNLPCRTGHTCKICIDCKNVFLAEPQCPACNSTKHEKTSVLCTDCISAAKNEVRKLIAILVTDLGIKKDDIAIYFSGNEGFHVYVTNSEYEKLESRERSDLVDYIMFKGVMPETFGAKASDFTKSKFPDLDEKGWPGRMAKELFGSKSNRAKISKQLISEGYLALKKRIDALQKSIGVQIDPNVTIDVHRIFRLGGTINSKSGLTKMACSDIAKFNPGVDACLIDGDTVAVTASCPVTFKLKNKKFGPYKKERVEIPKYAAVYMICKGYATLS</sequence>
<evidence type="ECO:0000256" key="11">
    <source>
        <dbReference type="HAMAP-Rule" id="MF_00700"/>
    </source>
</evidence>
<evidence type="ECO:0000256" key="7">
    <source>
        <dbReference type="ARBA" id="ARBA00022723"/>
    </source>
</evidence>
<feature type="active site" evidence="11">
    <location>
        <position position="97"/>
    </location>
</feature>
<dbReference type="PANTHER" id="PTHR10536">
    <property type="entry name" value="DNA PRIMASE SMALL SUBUNIT"/>
    <property type="match status" value="1"/>
</dbReference>
<comment type="caution">
    <text evidence="14">The sequence shown here is derived from an EMBL/GenBank/DDBJ whole genome shotgun (WGS) entry which is preliminary data.</text>
</comment>
<evidence type="ECO:0000313" key="15">
    <source>
        <dbReference type="Proteomes" id="UP000655759"/>
    </source>
</evidence>
<accession>A0A812EZI9</accession>
<dbReference type="GO" id="GO:0006269">
    <property type="term" value="P:DNA replication, synthesis of primer"/>
    <property type="evidence" value="ECO:0007669"/>
    <property type="project" value="UniProtKB-UniRule"/>
</dbReference>
<evidence type="ECO:0000256" key="10">
    <source>
        <dbReference type="ARBA" id="ARBA00023211"/>
    </source>
</evidence>
<comment type="cofactor">
    <cofactor evidence="11">
        <name>Mg(2+)</name>
        <dbReference type="ChEBI" id="CHEBI:18420"/>
    </cofactor>
    <cofactor evidence="11">
        <name>Mn(2+)</name>
        <dbReference type="ChEBI" id="CHEBI:29035"/>
    </cofactor>
</comment>
<evidence type="ECO:0000256" key="8">
    <source>
        <dbReference type="ARBA" id="ARBA00022842"/>
    </source>
</evidence>
<evidence type="ECO:0000256" key="12">
    <source>
        <dbReference type="RuleBase" id="RU003514"/>
    </source>
</evidence>
<dbReference type="GO" id="GO:1990077">
    <property type="term" value="C:primosome complex"/>
    <property type="evidence" value="ECO:0007669"/>
    <property type="project" value="UniProtKB-KW"/>
</dbReference>
<keyword evidence="2 11" id="KW-0240">DNA-directed RNA polymerase</keyword>
<gene>
    <name evidence="11 14" type="primary">priS</name>
    <name evidence="14" type="ORF">NUZ5A_20494</name>
</gene>
<keyword evidence="9 11" id="KW-0804">Transcription</keyword>
<dbReference type="RefSeq" id="WP_205098315.1">
    <property type="nucleotide sequence ID" value="NZ_CAJNAQ010000002.1"/>
</dbReference>
<evidence type="ECO:0000313" key="14">
    <source>
        <dbReference type="EMBL" id="CAE6488680.1"/>
    </source>
</evidence>
<dbReference type="HAMAP" id="MF_00700">
    <property type="entry name" value="DNA_primase_sml_arc"/>
    <property type="match status" value="1"/>
</dbReference>
<dbReference type="InterPro" id="IPR023639">
    <property type="entry name" value="DNA_primase_ssu_PriS"/>
</dbReference>
<dbReference type="EMBL" id="CAJNAQ010000002">
    <property type="protein sequence ID" value="CAE6488680.1"/>
    <property type="molecule type" value="Genomic_DNA"/>
</dbReference>
<keyword evidence="3 11" id="KW-0639">Primosome</keyword>
<evidence type="ECO:0000256" key="4">
    <source>
        <dbReference type="ARBA" id="ARBA00022679"/>
    </source>
</evidence>
<dbReference type="GO" id="GO:0046872">
    <property type="term" value="F:metal ion binding"/>
    <property type="evidence" value="ECO:0007669"/>
    <property type="project" value="UniProtKB-KW"/>
</dbReference>
<dbReference type="Pfam" id="PF01896">
    <property type="entry name" value="DNA_primase_S"/>
    <property type="match status" value="1"/>
</dbReference>
<evidence type="ECO:0000256" key="13">
    <source>
        <dbReference type="RuleBase" id="RU004224"/>
    </source>
</evidence>
<evidence type="ECO:0000256" key="3">
    <source>
        <dbReference type="ARBA" id="ARBA00022515"/>
    </source>
</evidence>
<keyword evidence="5 11" id="KW-0548">Nucleotidyltransferase</keyword>
<dbReference type="EC" id="2.7.7.-" evidence="11"/>
<comment type="subunit">
    <text evidence="11">Heterodimer of a small subunit (PriS) and a large subunit (PriL).</text>
</comment>
<feature type="active site" evidence="11">
    <location>
        <position position="95"/>
    </location>
</feature>
<dbReference type="SUPFAM" id="SSF56747">
    <property type="entry name" value="Prim-pol domain"/>
    <property type="match status" value="1"/>
</dbReference>
<dbReference type="GO" id="GO:0003899">
    <property type="term" value="F:DNA-directed RNA polymerase activity"/>
    <property type="evidence" value="ECO:0007669"/>
    <property type="project" value="UniProtKB-UniRule"/>
</dbReference>
<keyword evidence="4 11" id="KW-0808">Transferase</keyword>
<keyword evidence="8 11" id="KW-0460">Magnesium</keyword>
<comment type="function">
    <text evidence="11">Catalytic subunit of DNA primase, an RNA polymerase that catalyzes the synthesis of short RNA molecules used as primers for DNA polymerase during DNA replication. The small subunit contains the primase catalytic core and has DNA synthesis activity on its own. Binding to the large subunit stabilizes and modulates the activity, increasing the rate of DNA synthesis while decreasing the length of the DNA fragments, and conferring RNA synthesis capability. The DNA polymerase activity may enable DNA primase to also catalyze primer extension after primer synthesis. May also play a role in DNA repair.</text>
</comment>
<reference evidence="14" key="1">
    <citation type="submission" date="2021-02" db="EMBL/GenBank/DDBJ databases">
        <authorList>
            <person name="Han P."/>
        </authorList>
    </citation>
    <scope>NUCLEOTIDE SEQUENCE</scope>
    <source>
        <strain evidence="14">Candidatus Nitrosotenuis uzonensis 5A</strain>
    </source>
</reference>
<dbReference type="InterPro" id="IPR002755">
    <property type="entry name" value="DNA_primase_S"/>
</dbReference>
<name>A0A812EZI9_9ARCH</name>
<comment type="similarity">
    <text evidence="1 11 12">Belongs to the eukaryotic-type primase small subunit family.</text>
</comment>
<dbReference type="AlphaFoldDB" id="A0A812EZI9"/>
<keyword evidence="10 11" id="KW-0464">Manganese</keyword>
<dbReference type="Proteomes" id="UP000655759">
    <property type="component" value="Unassembled WGS sequence"/>
</dbReference>
<feature type="active site" evidence="11">
    <location>
        <position position="281"/>
    </location>
</feature>
<dbReference type="GO" id="GO:0000428">
    <property type="term" value="C:DNA-directed RNA polymerase complex"/>
    <property type="evidence" value="ECO:0007669"/>
    <property type="project" value="UniProtKB-KW"/>
</dbReference>
<keyword evidence="7 11" id="KW-0479">Metal-binding</keyword>
<evidence type="ECO:0000256" key="2">
    <source>
        <dbReference type="ARBA" id="ARBA00022478"/>
    </source>
</evidence>
<proteinExistence type="inferred from homology"/>
<evidence type="ECO:0000256" key="9">
    <source>
        <dbReference type="ARBA" id="ARBA00023163"/>
    </source>
</evidence>
<evidence type="ECO:0000256" key="1">
    <source>
        <dbReference type="ARBA" id="ARBA00009762"/>
    </source>
</evidence>
<dbReference type="Gene3D" id="3.90.920.10">
    <property type="entry name" value="DNA primase, PRIM domain"/>
    <property type="match status" value="1"/>
</dbReference>
<evidence type="ECO:0000256" key="5">
    <source>
        <dbReference type="ARBA" id="ARBA00022695"/>
    </source>
</evidence>
<keyword evidence="6 11" id="KW-0235">DNA replication</keyword>
<organism evidence="14 15">
    <name type="scientific">Candidatus Nitrosotenuis uzonensis</name>
    <dbReference type="NCBI Taxonomy" id="1407055"/>
    <lineage>
        <taxon>Archaea</taxon>
        <taxon>Nitrososphaerota</taxon>
        <taxon>Candidatus Nitrosotenuis</taxon>
    </lineage>
</organism>